<gene>
    <name evidence="19" type="ORF">EDC14_1001113</name>
</gene>
<keyword evidence="7" id="KW-0808">Transferase</keyword>
<dbReference type="Pfam" id="PF02518">
    <property type="entry name" value="HATPase_c"/>
    <property type="match status" value="1"/>
</dbReference>
<dbReference type="Pfam" id="PF00512">
    <property type="entry name" value="HisKA"/>
    <property type="match status" value="1"/>
</dbReference>
<evidence type="ECO:0000256" key="2">
    <source>
        <dbReference type="ARBA" id="ARBA00004141"/>
    </source>
</evidence>
<evidence type="ECO:0000256" key="15">
    <source>
        <dbReference type="SAM" id="Phobius"/>
    </source>
</evidence>
<feature type="transmembrane region" description="Helical" evidence="15">
    <location>
        <begin position="180"/>
        <end position="203"/>
    </location>
</feature>
<name>A0A4R1SCS3_HYDET</name>
<dbReference type="InterPro" id="IPR003660">
    <property type="entry name" value="HAMP_dom"/>
</dbReference>
<dbReference type="PROSITE" id="PS50109">
    <property type="entry name" value="HIS_KIN"/>
    <property type="match status" value="1"/>
</dbReference>
<dbReference type="GO" id="GO:0005886">
    <property type="term" value="C:plasma membrane"/>
    <property type="evidence" value="ECO:0007669"/>
    <property type="project" value="UniProtKB-SubCell"/>
</dbReference>
<dbReference type="InterPro" id="IPR000014">
    <property type="entry name" value="PAS"/>
</dbReference>
<dbReference type="PANTHER" id="PTHR42878">
    <property type="entry name" value="TWO-COMPONENT HISTIDINE KINASE"/>
    <property type="match status" value="1"/>
</dbReference>
<dbReference type="CDD" id="cd00130">
    <property type="entry name" value="PAS"/>
    <property type="match status" value="1"/>
</dbReference>
<dbReference type="PROSITE" id="PS50112">
    <property type="entry name" value="PAS"/>
    <property type="match status" value="1"/>
</dbReference>
<evidence type="ECO:0000256" key="10">
    <source>
        <dbReference type="ARBA" id="ARBA00022777"/>
    </source>
</evidence>
<dbReference type="SUPFAM" id="SSF158472">
    <property type="entry name" value="HAMP domain-like"/>
    <property type="match status" value="1"/>
</dbReference>
<evidence type="ECO:0000256" key="13">
    <source>
        <dbReference type="ARBA" id="ARBA00023012"/>
    </source>
</evidence>
<dbReference type="EMBL" id="SLUN01000001">
    <property type="protein sequence ID" value="TCL76830.1"/>
    <property type="molecule type" value="Genomic_DNA"/>
</dbReference>
<keyword evidence="12 15" id="KW-1133">Transmembrane helix</keyword>
<dbReference type="InterPro" id="IPR003661">
    <property type="entry name" value="HisK_dim/P_dom"/>
</dbReference>
<evidence type="ECO:0000256" key="4">
    <source>
        <dbReference type="ARBA" id="ARBA00012438"/>
    </source>
</evidence>
<evidence type="ECO:0000256" key="6">
    <source>
        <dbReference type="ARBA" id="ARBA00022553"/>
    </source>
</evidence>
<dbReference type="GO" id="GO:0000155">
    <property type="term" value="F:phosphorelay sensor kinase activity"/>
    <property type="evidence" value="ECO:0007669"/>
    <property type="project" value="InterPro"/>
</dbReference>
<dbReference type="Gene3D" id="1.10.287.130">
    <property type="match status" value="1"/>
</dbReference>
<evidence type="ECO:0000259" key="17">
    <source>
        <dbReference type="PROSITE" id="PS50112"/>
    </source>
</evidence>
<evidence type="ECO:0000256" key="3">
    <source>
        <dbReference type="ARBA" id="ARBA00004236"/>
    </source>
</evidence>
<feature type="domain" description="Histidine kinase" evidence="16">
    <location>
        <begin position="405"/>
        <end position="623"/>
    </location>
</feature>
<comment type="caution">
    <text evidence="19">The sequence shown here is derived from an EMBL/GenBank/DDBJ whole genome shotgun (WGS) entry which is preliminary data.</text>
</comment>
<dbReference type="FunFam" id="3.30.565.10:FF:000023">
    <property type="entry name" value="PAS domain-containing sensor histidine kinase"/>
    <property type="match status" value="1"/>
</dbReference>
<keyword evidence="5" id="KW-1003">Cell membrane</keyword>
<keyword evidence="11" id="KW-0067">ATP-binding</keyword>
<proteinExistence type="predicted"/>
<reference evidence="19 20" key="1">
    <citation type="submission" date="2019-03" db="EMBL/GenBank/DDBJ databases">
        <title>Genomic Encyclopedia of Type Strains, Phase IV (KMG-IV): sequencing the most valuable type-strain genomes for metagenomic binning, comparative biology and taxonomic classification.</title>
        <authorList>
            <person name="Goeker M."/>
        </authorList>
    </citation>
    <scope>NUCLEOTIDE SEQUENCE [LARGE SCALE GENOMIC DNA]</scope>
    <source>
        <strain evidence="19 20">LX-B</strain>
    </source>
</reference>
<dbReference type="Proteomes" id="UP000295008">
    <property type="component" value="Unassembled WGS sequence"/>
</dbReference>
<keyword evidence="9" id="KW-0547">Nucleotide-binding</keyword>
<dbReference type="EC" id="2.7.13.3" evidence="4"/>
<dbReference type="SUPFAM" id="SSF55874">
    <property type="entry name" value="ATPase domain of HSP90 chaperone/DNA topoisomerase II/histidine kinase"/>
    <property type="match status" value="1"/>
</dbReference>
<comment type="catalytic activity">
    <reaction evidence="1">
        <text>ATP + protein L-histidine = ADP + protein N-phospho-L-histidine.</text>
        <dbReference type="EC" id="2.7.13.3"/>
    </reaction>
</comment>
<dbReference type="InterPro" id="IPR035965">
    <property type="entry name" value="PAS-like_dom_sf"/>
</dbReference>
<dbReference type="PROSITE" id="PS50885">
    <property type="entry name" value="HAMP"/>
    <property type="match status" value="1"/>
</dbReference>
<keyword evidence="6" id="KW-0597">Phosphoprotein</keyword>
<keyword evidence="8 15" id="KW-0812">Transmembrane</keyword>
<dbReference type="InterPro" id="IPR004358">
    <property type="entry name" value="Sig_transdc_His_kin-like_C"/>
</dbReference>
<evidence type="ECO:0000259" key="16">
    <source>
        <dbReference type="PROSITE" id="PS50109"/>
    </source>
</evidence>
<evidence type="ECO:0000313" key="20">
    <source>
        <dbReference type="Proteomes" id="UP000295008"/>
    </source>
</evidence>
<dbReference type="Gene3D" id="3.30.450.20">
    <property type="entry name" value="PAS domain"/>
    <property type="match status" value="1"/>
</dbReference>
<accession>A0A4R1SCS3</accession>
<feature type="domain" description="PAS" evidence="17">
    <location>
        <begin position="265"/>
        <end position="327"/>
    </location>
</feature>
<dbReference type="InterPro" id="IPR050351">
    <property type="entry name" value="BphY/WalK/GraS-like"/>
</dbReference>
<dbReference type="GO" id="GO:0000156">
    <property type="term" value="F:phosphorelay response regulator activity"/>
    <property type="evidence" value="ECO:0007669"/>
    <property type="project" value="TreeGrafter"/>
</dbReference>
<feature type="domain" description="HAMP" evidence="18">
    <location>
        <begin position="204"/>
        <end position="256"/>
    </location>
</feature>
<dbReference type="OrthoDB" id="9813151at2"/>
<dbReference type="SUPFAM" id="SSF47384">
    <property type="entry name" value="Homodimeric domain of signal transducing histidine kinase"/>
    <property type="match status" value="1"/>
</dbReference>
<dbReference type="SMART" id="SM00388">
    <property type="entry name" value="HisKA"/>
    <property type="match status" value="1"/>
</dbReference>
<dbReference type="InterPro" id="IPR036890">
    <property type="entry name" value="HATPase_C_sf"/>
</dbReference>
<dbReference type="RefSeq" id="WP_132012229.1">
    <property type="nucleotide sequence ID" value="NZ_SLUN01000001.1"/>
</dbReference>
<dbReference type="CDD" id="cd00082">
    <property type="entry name" value="HisKA"/>
    <property type="match status" value="1"/>
</dbReference>
<dbReference type="Pfam" id="PF00672">
    <property type="entry name" value="HAMP"/>
    <property type="match status" value="1"/>
</dbReference>
<dbReference type="InterPro" id="IPR036097">
    <property type="entry name" value="HisK_dim/P_sf"/>
</dbReference>
<dbReference type="CDD" id="cd06225">
    <property type="entry name" value="HAMP"/>
    <property type="match status" value="1"/>
</dbReference>
<evidence type="ECO:0000256" key="9">
    <source>
        <dbReference type="ARBA" id="ARBA00022741"/>
    </source>
</evidence>
<organism evidence="19 20">
    <name type="scientific">Hydrogenispora ethanolica</name>
    <dbReference type="NCBI Taxonomy" id="1082276"/>
    <lineage>
        <taxon>Bacteria</taxon>
        <taxon>Bacillati</taxon>
        <taxon>Bacillota</taxon>
        <taxon>Hydrogenispora</taxon>
    </lineage>
</organism>
<dbReference type="Gene3D" id="6.10.340.10">
    <property type="match status" value="1"/>
</dbReference>
<keyword evidence="10 19" id="KW-0418">Kinase</keyword>
<keyword evidence="14 15" id="KW-0472">Membrane</keyword>
<protein>
    <recommendedName>
        <fullName evidence="4">histidine kinase</fullName>
        <ecNumber evidence="4">2.7.13.3</ecNumber>
    </recommendedName>
</protein>
<dbReference type="InterPro" id="IPR003594">
    <property type="entry name" value="HATPase_dom"/>
</dbReference>
<dbReference type="GO" id="GO:0030295">
    <property type="term" value="F:protein kinase activator activity"/>
    <property type="evidence" value="ECO:0007669"/>
    <property type="project" value="TreeGrafter"/>
</dbReference>
<evidence type="ECO:0000313" key="19">
    <source>
        <dbReference type="EMBL" id="TCL76830.1"/>
    </source>
</evidence>
<dbReference type="InterPro" id="IPR013656">
    <property type="entry name" value="PAS_4"/>
</dbReference>
<comment type="subcellular location">
    <subcellularLocation>
        <location evidence="3">Cell membrane</location>
    </subcellularLocation>
    <subcellularLocation>
        <location evidence="2">Membrane</location>
        <topology evidence="2">Multi-pass membrane protein</topology>
    </subcellularLocation>
</comment>
<dbReference type="InterPro" id="IPR005467">
    <property type="entry name" value="His_kinase_dom"/>
</dbReference>
<dbReference type="SMART" id="SM00304">
    <property type="entry name" value="HAMP"/>
    <property type="match status" value="1"/>
</dbReference>
<evidence type="ECO:0000256" key="12">
    <source>
        <dbReference type="ARBA" id="ARBA00022989"/>
    </source>
</evidence>
<dbReference type="SMART" id="SM00091">
    <property type="entry name" value="PAS"/>
    <property type="match status" value="1"/>
</dbReference>
<dbReference type="PANTHER" id="PTHR42878:SF7">
    <property type="entry name" value="SENSOR HISTIDINE KINASE GLRK"/>
    <property type="match status" value="1"/>
</dbReference>
<evidence type="ECO:0000256" key="11">
    <source>
        <dbReference type="ARBA" id="ARBA00022840"/>
    </source>
</evidence>
<dbReference type="CDD" id="cd00075">
    <property type="entry name" value="HATPase"/>
    <property type="match status" value="1"/>
</dbReference>
<evidence type="ECO:0000256" key="5">
    <source>
        <dbReference type="ARBA" id="ARBA00022475"/>
    </source>
</evidence>
<evidence type="ECO:0000256" key="1">
    <source>
        <dbReference type="ARBA" id="ARBA00000085"/>
    </source>
</evidence>
<evidence type="ECO:0000256" key="8">
    <source>
        <dbReference type="ARBA" id="ARBA00022692"/>
    </source>
</evidence>
<dbReference type="GO" id="GO:0007234">
    <property type="term" value="P:osmosensory signaling via phosphorelay pathway"/>
    <property type="evidence" value="ECO:0007669"/>
    <property type="project" value="TreeGrafter"/>
</dbReference>
<dbReference type="AlphaFoldDB" id="A0A4R1SCS3"/>
<dbReference type="Gene3D" id="3.30.565.10">
    <property type="entry name" value="Histidine kinase-like ATPase, C-terminal domain"/>
    <property type="match status" value="1"/>
</dbReference>
<dbReference type="SUPFAM" id="SSF55785">
    <property type="entry name" value="PYP-like sensor domain (PAS domain)"/>
    <property type="match status" value="1"/>
</dbReference>
<evidence type="ECO:0000259" key="18">
    <source>
        <dbReference type="PROSITE" id="PS50885"/>
    </source>
</evidence>
<keyword evidence="20" id="KW-1185">Reference proteome</keyword>
<dbReference type="Pfam" id="PF08448">
    <property type="entry name" value="PAS_4"/>
    <property type="match status" value="1"/>
</dbReference>
<dbReference type="GO" id="GO:0005524">
    <property type="term" value="F:ATP binding"/>
    <property type="evidence" value="ECO:0007669"/>
    <property type="project" value="UniProtKB-KW"/>
</dbReference>
<dbReference type="SMART" id="SM00387">
    <property type="entry name" value="HATPase_c"/>
    <property type="match status" value="1"/>
</dbReference>
<sequence length="623" mass="68523">MKTFKGRITLIYLALVLLSAAIGLTAALNLFRLSHTIGGLLTANYGSIKLVHQMRQSLDRQEQALELDLRAGGGRGRAAFGEQREEFLAALGKEERNISEPGERGVAVRLRRSYLEFVRLAARLRTLRREAGEGPARVLYDGVVRPRLQEIRRCLDRVETLNERAMFRSKQRATAHARQGLALVLAVSLAAVAGGFGASRYFVDRFFRPIDQLKETVKRVRAGDLGQQAQIVYRDEIGELAAEFNRMTRRLMQFEQSTVGQLMAEKHRSLAIVKSISDPLIVLDANDRIQLLNPAGEELFATAEGEALQRQLPEVMTLQRQLLEVAHDAGLLELVAAAREGSGSGGEDRQLLRLPGPAPDEDRYYHVIVRPVPGAGAAADHLVVLLQDITQIKRLEKVRTDFIATISHEFKTPLTSVMMGLSLLAEGKIGTLDAKQRELVATLNEDSEALAKLVNDLLELSKIESARALFKFQPCAVGGLFEKAVKQFLGIAAAREVSLSFDAPDDLPRVMADPEKISWVLNNLIGNALKYTGAGDEIRVSAGLRQGRVCVAVRDTGLGIPSEYLDKLFDKFVQVRGYDLEVRGTGLGLAIAKEIVAAHAGTIWCESRMDEGSTFLFTLGLAE</sequence>
<evidence type="ECO:0000256" key="7">
    <source>
        <dbReference type="ARBA" id="ARBA00022679"/>
    </source>
</evidence>
<evidence type="ECO:0000256" key="14">
    <source>
        <dbReference type="ARBA" id="ARBA00023136"/>
    </source>
</evidence>
<dbReference type="PRINTS" id="PR00344">
    <property type="entry name" value="BCTRLSENSOR"/>
</dbReference>
<keyword evidence="13" id="KW-0902">Two-component regulatory system</keyword>